<dbReference type="PANTHER" id="PTHR42899:SF1">
    <property type="entry name" value="SPERMATOGENESIS-ASSOCIATED PROTEIN 20"/>
    <property type="match status" value="1"/>
</dbReference>
<sequence>MDDIRPSNRLAQETSPYLLQHAHNPVNWHPWDSESLKAARLEDKPILLSIGYAACHWCHVMERESFEDEEIARQMNDGFICIKVDREERPDLDDIYMTAVQMMTGHGGWPLTVFLTPDLKPFFGGTYFPPDDRAGMPGFRRVLKSVRQSYEQERGPIEAASNDIVEHIEKNVQRAGKSVSLEILSADLVKTAIIHYRHRFEPLFGGFSGAPKFPHPMAISLLLRHVWHHGDAEVLHMAT</sequence>
<dbReference type="Gene3D" id="3.40.30.10">
    <property type="entry name" value="Glutaredoxin"/>
    <property type="match status" value="1"/>
</dbReference>
<accession>A0A381ZPQ4</accession>
<dbReference type="PANTHER" id="PTHR42899">
    <property type="entry name" value="SPERMATOGENESIS-ASSOCIATED PROTEIN 20"/>
    <property type="match status" value="1"/>
</dbReference>
<dbReference type="EMBL" id="UINC01022175">
    <property type="protein sequence ID" value="SVA91246.1"/>
    <property type="molecule type" value="Genomic_DNA"/>
</dbReference>
<evidence type="ECO:0000313" key="2">
    <source>
        <dbReference type="EMBL" id="SVA91246.1"/>
    </source>
</evidence>
<dbReference type="InterPro" id="IPR036249">
    <property type="entry name" value="Thioredoxin-like_sf"/>
</dbReference>
<dbReference type="Pfam" id="PF03190">
    <property type="entry name" value="Thioredox_DsbH"/>
    <property type="match status" value="1"/>
</dbReference>
<organism evidence="2">
    <name type="scientific">marine metagenome</name>
    <dbReference type="NCBI Taxonomy" id="408172"/>
    <lineage>
        <taxon>unclassified sequences</taxon>
        <taxon>metagenomes</taxon>
        <taxon>ecological metagenomes</taxon>
    </lineage>
</organism>
<feature type="non-terminal residue" evidence="2">
    <location>
        <position position="239"/>
    </location>
</feature>
<proteinExistence type="predicted"/>
<dbReference type="InterPro" id="IPR024705">
    <property type="entry name" value="Ssp411"/>
</dbReference>
<name>A0A381ZPQ4_9ZZZZ</name>
<protein>
    <recommendedName>
        <fullName evidence="1">Spermatogenesis-associated protein 20-like TRX domain-containing protein</fullName>
    </recommendedName>
</protein>
<feature type="domain" description="Spermatogenesis-associated protein 20-like TRX" evidence="1">
    <location>
        <begin position="8"/>
        <end position="168"/>
    </location>
</feature>
<dbReference type="SUPFAM" id="SSF52833">
    <property type="entry name" value="Thioredoxin-like"/>
    <property type="match status" value="1"/>
</dbReference>
<reference evidence="2" key="1">
    <citation type="submission" date="2018-05" db="EMBL/GenBank/DDBJ databases">
        <authorList>
            <person name="Lanie J.A."/>
            <person name="Ng W.-L."/>
            <person name="Kazmierczak K.M."/>
            <person name="Andrzejewski T.M."/>
            <person name="Davidsen T.M."/>
            <person name="Wayne K.J."/>
            <person name="Tettelin H."/>
            <person name="Glass J.I."/>
            <person name="Rusch D."/>
            <person name="Podicherti R."/>
            <person name="Tsui H.-C.T."/>
            <person name="Winkler M.E."/>
        </authorList>
    </citation>
    <scope>NUCLEOTIDE SEQUENCE</scope>
</reference>
<dbReference type="InterPro" id="IPR004879">
    <property type="entry name" value="Ssp411-like_TRX"/>
</dbReference>
<gene>
    <name evidence="2" type="ORF">METZ01_LOCUS144100</name>
</gene>
<dbReference type="CDD" id="cd02955">
    <property type="entry name" value="SSP411"/>
    <property type="match status" value="1"/>
</dbReference>
<evidence type="ECO:0000259" key="1">
    <source>
        <dbReference type="Pfam" id="PF03190"/>
    </source>
</evidence>
<dbReference type="AlphaFoldDB" id="A0A381ZPQ4"/>